<reference evidence="3 4" key="1">
    <citation type="submission" date="2014-03" db="EMBL/GenBank/DDBJ databases">
        <title>The draft genome sequence of Thalassospira mesophila JCM 18969.</title>
        <authorList>
            <person name="Lai Q."/>
            <person name="Shao Z."/>
        </authorList>
    </citation>
    <scope>NUCLEOTIDE SEQUENCE [LARGE SCALE GENOMIC DNA]</scope>
    <source>
        <strain evidence="3 4">JCM 18969</strain>
    </source>
</reference>
<feature type="compositionally biased region" description="Basic and acidic residues" evidence="1">
    <location>
        <begin position="728"/>
        <end position="746"/>
    </location>
</feature>
<organism evidence="3 4">
    <name type="scientific">Thalassospira mesophila</name>
    <dbReference type="NCBI Taxonomy" id="1293891"/>
    <lineage>
        <taxon>Bacteria</taxon>
        <taxon>Pseudomonadati</taxon>
        <taxon>Pseudomonadota</taxon>
        <taxon>Alphaproteobacteria</taxon>
        <taxon>Rhodospirillales</taxon>
        <taxon>Thalassospiraceae</taxon>
        <taxon>Thalassospira</taxon>
    </lineage>
</organism>
<protein>
    <recommendedName>
        <fullName evidence="5">TIGR02302 family protein</fullName>
    </recommendedName>
</protein>
<dbReference type="STRING" id="1293891.TMES_03455"/>
<evidence type="ECO:0008006" key="5">
    <source>
        <dbReference type="Google" id="ProtNLM"/>
    </source>
</evidence>
<feature type="region of interest" description="Disordered" evidence="1">
    <location>
        <begin position="416"/>
        <end position="458"/>
    </location>
</feature>
<feature type="region of interest" description="Disordered" evidence="1">
    <location>
        <begin position="835"/>
        <end position="855"/>
    </location>
</feature>
<keyword evidence="4" id="KW-1185">Reference proteome</keyword>
<keyword evidence="2" id="KW-1133">Transmembrane helix</keyword>
<evidence type="ECO:0000256" key="1">
    <source>
        <dbReference type="SAM" id="MobiDB-lite"/>
    </source>
</evidence>
<feature type="region of interest" description="Disordered" evidence="1">
    <location>
        <begin position="728"/>
        <end position="779"/>
    </location>
</feature>
<dbReference type="InterPro" id="IPR012683">
    <property type="entry name" value="CHP02302_TM"/>
</dbReference>
<accession>A0A1Y2L4K4</accession>
<evidence type="ECO:0000313" key="4">
    <source>
        <dbReference type="Proteomes" id="UP000193391"/>
    </source>
</evidence>
<feature type="transmembrane region" description="Helical" evidence="2">
    <location>
        <begin position="149"/>
        <end position="169"/>
    </location>
</feature>
<proteinExistence type="predicted"/>
<dbReference type="AlphaFoldDB" id="A0A1Y2L4K4"/>
<keyword evidence="2" id="KW-0472">Membrane</keyword>
<comment type="caution">
    <text evidence="3">The sequence shown here is derived from an EMBL/GenBank/DDBJ whole genome shotgun (WGS) entry which is preliminary data.</text>
</comment>
<evidence type="ECO:0000313" key="3">
    <source>
        <dbReference type="EMBL" id="OSQ40757.1"/>
    </source>
</evidence>
<feature type="compositionally biased region" description="Polar residues" evidence="1">
    <location>
        <begin position="747"/>
        <end position="760"/>
    </location>
</feature>
<evidence type="ECO:0000256" key="2">
    <source>
        <dbReference type="SAM" id="Phobius"/>
    </source>
</evidence>
<feature type="transmembrane region" description="Helical" evidence="2">
    <location>
        <begin position="30"/>
        <end position="49"/>
    </location>
</feature>
<feature type="region of interest" description="Disordered" evidence="1">
    <location>
        <begin position="246"/>
        <end position="283"/>
    </location>
</feature>
<gene>
    <name evidence="3" type="ORF">TMES_03455</name>
</gene>
<feature type="transmembrane region" description="Helical" evidence="2">
    <location>
        <begin position="55"/>
        <end position="76"/>
    </location>
</feature>
<name>A0A1Y2L4K4_9PROT</name>
<dbReference type="Pfam" id="PF13779">
    <property type="entry name" value="DUF4175"/>
    <property type="match status" value="2"/>
</dbReference>
<dbReference type="Proteomes" id="UP000193391">
    <property type="component" value="Unassembled WGS sequence"/>
</dbReference>
<feature type="compositionally biased region" description="Polar residues" evidence="1">
    <location>
        <begin position="769"/>
        <end position="778"/>
    </location>
</feature>
<dbReference type="EMBL" id="JFKA01000001">
    <property type="protein sequence ID" value="OSQ40757.1"/>
    <property type="molecule type" value="Genomic_DNA"/>
</dbReference>
<keyword evidence="2" id="KW-0812">Transmembrane</keyword>
<sequence>MNMLLTSARLERRLKIARLILMWERVWPRLIPVVSIIATTLGLALTGILGQLPPVIHIGILALACIGLGVCGFFACRALKSPTRRQVMARMEAENSLHHTPLQSRTDDIAPTDDALTAFLWHRQLDINDTQIGDLHLPRPGPVLAKYDPFGLTIIPLLLLFIGILASYGKYGDRLATALDPINRLGGAAFATSLWVTPPAYTGKIPRVINPERDWTISYFTANEHNGRTIARSPATWNNTPPMAALSGGNDAGLTLNPQDDGSAAPLTNPDRHVNTPTGDAHPVRLRVPAGTVLAGSITSTWKPALIAPDGRERPLGERDNNTYALSTLLDQPGEWNMTVWGSSRLTLQVDIIADMPPALAFTAPPTATKRDHVRLDYVANDDYGIRSLNLVISPRLEATPAAVYGKTDNIVIHLAGPGETPAPANNSPLSGPSDRYPARKGEANSNDGSGGTGGASPTVNDLHGPYFLNLVAHAWAGLPVNLQLVATDNYGQTGKSEIQSLVLPEREFTHPVARKLIDIRKFLLRYPDRARELRDNLYPVLNSPQAYGGDIGVFLALSVATARLSAHLDDIAYHHNVGDLLWHIAEEIERGHYGLAERNLIEAEEKLLDALSNPDISEQEISDLIERYRQALNEYMSALAQKDTPDHPGHRAQGKLIEQQDLSRVIDQIGALMRSGARNEARNLIDQLRQLVENMQVSTDGKGQEITGPLRQMLDGMRDLARRQQELMDQGDSRSNDGPNSRDRAQAQQQLSDDANSLTRDPGFERFGQSSGLQSTVDAMKRAAEALTHGRQHEGLQEQQKALQSLREGIGALGQALEGLSKMMPMLDELGQPGQRDPLGRPVDGENGTSIPDADTLNQTWRILQELRRRSSEPERPAIEHDYIDRLLKRF</sequence>